<accession>A0ABV1SE22</accession>
<dbReference type="RefSeq" id="WP_350935315.1">
    <property type="nucleotide sequence ID" value="NZ_JAYWLC010000003.1"/>
</dbReference>
<reference evidence="5 6" key="2">
    <citation type="submission" date="2024-06" db="EMBL/GenBank/DDBJ databases">
        <title>Thioclava kandeliae sp. nov. from a rhizosphere soil sample of Kandelia candel in a mangrove.</title>
        <authorList>
            <person name="Mu T."/>
        </authorList>
    </citation>
    <scope>NUCLEOTIDE SEQUENCE [LARGE SCALE GENOMIC DNA]</scope>
    <source>
        <strain evidence="5 6">CPCC 100088</strain>
    </source>
</reference>
<dbReference type="InterPro" id="IPR036388">
    <property type="entry name" value="WH-like_DNA-bd_sf"/>
</dbReference>
<evidence type="ECO:0000313" key="5">
    <source>
        <dbReference type="EMBL" id="MER5171135.1"/>
    </source>
</evidence>
<evidence type="ECO:0000313" key="6">
    <source>
        <dbReference type="Proteomes" id="UP001438953"/>
    </source>
</evidence>
<keyword evidence="2" id="KW-0238">DNA-binding</keyword>
<dbReference type="PRINTS" id="PR00038">
    <property type="entry name" value="HTHLUXR"/>
</dbReference>
<reference evidence="5 6" key="1">
    <citation type="submission" date="2024-01" db="EMBL/GenBank/DDBJ databases">
        <authorList>
            <person name="Deng Y."/>
            <person name="Su J."/>
        </authorList>
    </citation>
    <scope>NUCLEOTIDE SEQUENCE [LARGE SCALE GENOMIC DNA]</scope>
    <source>
        <strain evidence="5 6">CPCC 100088</strain>
    </source>
</reference>
<proteinExistence type="predicted"/>
<dbReference type="Pfam" id="PF00196">
    <property type="entry name" value="GerE"/>
    <property type="match status" value="1"/>
</dbReference>
<dbReference type="EMBL" id="JAYWLC010000003">
    <property type="protein sequence ID" value="MER5171135.1"/>
    <property type="molecule type" value="Genomic_DNA"/>
</dbReference>
<feature type="domain" description="HTH luxR-type" evidence="4">
    <location>
        <begin position="175"/>
        <end position="240"/>
    </location>
</feature>
<gene>
    <name evidence="5" type="ORF">VSX56_05035</name>
</gene>
<protein>
    <submittedName>
        <fullName evidence="5">LuxR C-terminal-related transcriptional regulator</fullName>
    </submittedName>
</protein>
<keyword evidence="1" id="KW-0805">Transcription regulation</keyword>
<keyword evidence="6" id="KW-1185">Reference proteome</keyword>
<dbReference type="PANTHER" id="PTHR44688">
    <property type="entry name" value="DNA-BINDING TRANSCRIPTIONAL ACTIVATOR DEVR_DOSR"/>
    <property type="match status" value="1"/>
</dbReference>
<comment type="caution">
    <text evidence="5">The sequence shown here is derived from an EMBL/GenBank/DDBJ whole genome shotgun (WGS) entry which is preliminary data.</text>
</comment>
<sequence length="241" mass="27134">MGVSDLTSTEINSYAAVIATLAQARSREEVRRNILGDLRVVMRADTVSSCSWDDTEARFGKLVYEGGNPEIEALYLSTFQYDDPITFRMRQTARPVILDEVIDRTELRRTAFYQDLLKRDKLEWGLNLFAFGADGHDLGDLRFWRRSTRENFASRETMLLAGLAPHFKAALERLPAEPPPALSPRETEICQLLGQGLTDREIAAHLQIGFATVRTHISNAMHKHGARNKTALAVRTACLTE</sequence>
<dbReference type="Gene3D" id="1.10.10.10">
    <property type="entry name" value="Winged helix-like DNA-binding domain superfamily/Winged helix DNA-binding domain"/>
    <property type="match status" value="1"/>
</dbReference>
<dbReference type="Proteomes" id="UP001438953">
    <property type="component" value="Unassembled WGS sequence"/>
</dbReference>
<evidence type="ECO:0000256" key="2">
    <source>
        <dbReference type="ARBA" id="ARBA00023125"/>
    </source>
</evidence>
<dbReference type="SMART" id="SM00421">
    <property type="entry name" value="HTH_LUXR"/>
    <property type="match status" value="1"/>
</dbReference>
<dbReference type="InterPro" id="IPR000792">
    <property type="entry name" value="Tscrpt_reg_LuxR_C"/>
</dbReference>
<dbReference type="InterPro" id="IPR016032">
    <property type="entry name" value="Sig_transdc_resp-reg_C-effctor"/>
</dbReference>
<dbReference type="PROSITE" id="PS50043">
    <property type="entry name" value="HTH_LUXR_2"/>
    <property type="match status" value="1"/>
</dbReference>
<dbReference type="PANTHER" id="PTHR44688:SF16">
    <property type="entry name" value="DNA-BINDING TRANSCRIPTIONAL ACTIVATOR DEVR_DOSR"/>
    <property type="match status" value="1"/>
</dbReference>
<name>A0ABV1SE22_9RHOB</name>
<keyword evidence="3" id="KW-0804">Transcription</keyword>
<organism evidence="5 6">
    <name type="scientific">Thioclava kandeliae</name>
    <dbReference type="NCBI Taxonomy" id="3070818"/>
    <lineage>
        <taxon>Bacteria</taxon>
        <taxon>Pseudomonadati</taxon>
        <taxon>Pseudomonadota</taxon>
        <taxon>Alphaproteobacteria</taxon>
        <taxon>Rhodobacterales</taxon>
        <taxon>Paracoccaceae</taxon>
        <taxon>Thioclava</taxon>
    </lineage>
</organism>
<evidence type="ECO:0000259" key="4">
    <source>
        <dbReference type="PROSITE" id="PS50043"/>
    </source>
</evidence>
<dbReference type="SUPFAM" id="SSF46894">
    <property type="entry name" value="C-terminal effector domain of the bipartite response regulators"/>
    <property type="match status" value="1"/>
</dbReference>
<evidence type="ECO:0000256" key="3">
    <source>
        <dbReference type="ARBA" id="ARBA00023163"/>
    </source>
</evidence>
<dbReference type="CDD" id="cd06170">
    <property type="entry name" value="LuxR_C_like"/>
    <property type="match status" value="1"/>
</dbReference>
<evidence type="ECO:0000256" key="1">
    <source>
        <dbReference type="ARBA" id="ARBA00023015"/>
    </source>
</evidence>